<dbReference type="PROSITE" id="PS00653">
    <property type="entry name" value="GLYCOSYL_HYDROL_F1_2"/>
    <property type="match status" value="1"/>
</dbReference>
<dbReference type="InterPro" id="IPR018120">
    <property type="entry name" value="Glyco_hydro_1_AS"/>
</dbReference>
<dbReference type="GO" id="GO:0008422">
    <property type="term" value="F:beta-glucosidase activity"/>
    <property type="evidence" value="ECO:0007669"/>
    <property type="project" value="TreeGrafter"/>
</dbReference>
<sequence length="531" mass="60538">MECRRDWPLESKAKMKLEMPFLISLLCFVLIPSFVISHEVITRNQFPHGFLFGTATSSYQIEGAVDEDGKGLNNWDVYSHIPGKIRGGVDADVADDHYHRFEEDIDLMHSLGIDAYRFSISWTRILPKGRFGGVNQAGVVFYNNLIESLLSKGIEPFVTLNHFDTPQELEERYGSWLSPLIQDDFAYLADVCFQSFGNRVKYWTTINEPNHFAEFGYMKGRYPPGRCSKPFGNCSQGNSEVELVVVMHNMIMSHAKAADIYRKSYQAKQGGSIGIVVSAYMYVPISDDEVDCQAAKRALAFNVAWFLDPLIHGDYPPEMRQVLGPQLPRFSSEESNQLKHGIDFIGINHYSTFYAKDCIYSQCDKGKHAIEGLVSIGFEKDGVPIGDPQLGMLVFHVVPSGLEKIIGYLKTRYNNKPMFVTENGFSQKDDGSQLVNELLQDDRRVEYHKSYLGSLKNAIRDGADVRGYFVWSLMDNFEWDLGYTIRFGLHYVDYQTLKRIPKLSAKWYRNFLTNNDTQIGQVPGIQLKREI</sequence>
<evidence type="ECO:0000313" key="7">
    <source>
        <dbReference type="Proteomes" id="UP001417504"/>
    </source>
</evidence>
<keyword evidence="2 5" id="KW-0378">Hydrolase</keyword>
<dbReference type="AlphaFoldDB" id="A0AAP0KJL5"/>
<accession>A0AAP0KJL5</accession>
<dbReference type="SUPFAM" id="SSF51445">
    <property type="entry name" value="(Trans)glycosidases"/>
    <property type="match status" value="1"/>
</dbReference>
<protein>
    <recommendedName>
        <fullName evidence="8">Beta-glucosidase</fullName>
    </recommendedName>
</protein>
<dbReference type="GO" id="GO:0005975">
    <property type="term" value="P:carbohydrate metabolic process"/>
    <property type="evidence" value="ECO:0007669"/>
    <property type="project" value="InterPro"/>
</dbReference>
<dbReference type="InterPro" id="IPR001360">
    <property type="entry name" value="Glyco_hydro_1"/>
</dbReference>
<evidence type="ECO:0000256" key="2">
    <source>
        <dbReference type="ARBA" id="ARBA00022801"/>
    </source>
</evidence>
<dbReference type="Pfam" id="PF00232">
    <property type="entry name" value="Glyco_hydro_1"/>
    <property type="match status" value="1"/>
</dbReference>
<reference evidence="6 7" key="1">
    <citation type="submission" date="2024-01" db="EMBL/GenBank/DDBJ databases">
        <title>Genome assemblies of Stephania.</title>
        <authorList>
            <person name="Yang L."/>
        </authorList>
    </citation>
    <scope>NUCLEOTIDE SEQUENCE [LARGE SCALE GENOMIC DNA]</scope>
    <source>
        <strain evidence="6">QJT</strain>
        <tissue evidence="6">Leaf</tissue>
    </source>
</reference>
<organism evidence="6 7">
    <name type="scientific">Stephania japonica</name>
    <dbReference type="NCBI Taxonomy" id="461633"/>
    <lineage>
        <taxon>Eukaryota</taxon>
        <taxon>Viridiplantae</taxon>
        <taxon>Streptophyta</taxon>
        <taxon>Embryophyta</taxon>
        <taxon>Tracheophyta</taxon>
        <taxon>Spermatophyta</taxon>
        <taxon>Magnoliopsida</taxon>
        <taxon>Ranunculales</taxon>
        <taxon>Menispermaceae</taxon>
        <taxon>Menispermoideae</taxon>
        <taxon>Cissampelideae</taxon>
        <taxon>Stephania</taxon>
    </lineage>
</organism>
<dbReference type="Gene3D" id="3.20.20.80">
    <property type="entry name" value="Glycosidases"/>
    <property type="match status" value="1"/>
</dbReference>
<dbReference type="PANTHER" id="PTHR10353:SF175">
    <property type="entry name" value="BETA-GLUCOSIDASE 18-LIKE ISOFORM X1"/>
    <property type="match status" value="1"/>
</dbReference>
<dbReference type="Proteomes" id="UP001417504">
    <property type="component" value="Unassembled WGS sequence"/>
</dbReference>
<dbReference type="PRINTS" id="PR00131">
    <property type="entry name" value="GLHYDRLASE1"/>
</dbReference>
<proteinExistence type="inferred from homology"/>
<dbReference type="EMBL" id="JBBNAE010000001">
    <property type="protein sequence ID" value="KAK9152654.1"/>
    <property type="molecule type" value="Genomic_DNA"/>
</dbReference>
<keyword evidence="5" id="KW-0326">Glycosidase</keyword>
<comment type="similarity">
    <text evidence="1 4">Belongs to the glycosyl hydrolase 1 family.</text>
</comment>
<dbReference type="PANTHER" id="PTHR10353">
    <property type="entry name" value="GLYCOSYL HYDROLASE"/>
    <property type="match status" value="1"/>
</dbReference>
<name>A0AAP0KJL5_9MAGN</name>
<keyword evidence="7" id="KW-1185">Reference proteome</keyword>
<feature type="active site" description="Nucleophile" evidence="3">
    <location>
        <position position="422"/>
    </location>
</feature>
<evidence type="ECO:0000313" key="6">
    <source>
        <dbReference type="EMBL" id="KAK9152654.1"/>
    </source>
</evidence>
<dbReference type="InterPro" id="IPR017853">
    <property type="entry name" value="GH"/>
</dbReference>
<evidence type="ECO:0000256" key="5">
    <source>
        <dbReference type="RuleBase" id="RU004468"/>
    </source>
</evidence>
<dbReference type="FunFam" id="3.20.20.80:FF:000020">
    <property type="entry name" value="Beta-glucosidase 12"/>
    <property type="match status" value="1"/>
</dbReference>
<evidence type="ECO:0000256" key="3">
    <source>
        <dbReference type="PROSITE-ProRule" id="PRU10055"/>
    </source>
</evidence>
<comment type="caution">
    <text evidence="6">The sequence shown here is derived from an EMBL/GenBank/DDBJ whole genome shotgun (WGS) entry which is preliminary data.</text>
</comment>
<evidence type="ECO:0000256" key="4">
    <source>
        <dbReference type="RuleBase" id="RU003690"/>
    </source>
</evidence>
<gene>
    <name evidence="6" type="ORF">Sjap_000134</name>
</gene>
<evidence type="ECO:0000256" key="1">
    <source>
        <dbReference type="ARBA" id="ARBA00010838"/>
    </source>
</evidence>
<dbReference type="PROSITE" id="PS00572">
    <property type="entry name" value="GLYCOSYL_HYDROL_F1_1"/>
    <property type="match status" value="1"/>
</dbReference>
<evidence type="ECO:0008006" key="8">
    <source>
        <dbReference type="Google" id="ProtNLM"/>
    </source>
</evidence>
<dbReference type="InterPro" id="IPR033132">
    <property type="entry name" value="GH_1_N_CS"/>
</dbReference>